<dbReference type="Pfam" id="PF08880">
    <property type="entry name" value="QLQ"/>
    <property type="match status" value="1"/>
</dbReference>
<evidence type="ECO:0000256" key="1">
    <source>
        <dbReference type="ARBA" id="ARBA00004123"/>
    </source>
</evidence>
<comment type="subcellular location">
    <subcellularLocation>
        <location evidence="1">Nucleus</location>
    </subcellularLocation>
</comment>
<dbReference type="PROSITE" id="PS50066">
    <property type="entry name" value="MADS_BOX_2"/>
    <property type="match status" value="2"/>
</dbReference>
<gene>
    <name evidence="9" type="ORF">TEA_016185</name>
</gene>
<proteinExistence type="predicted"/>
<evidence type="ECO:0008006" key="11">
    <source>
        <dbReference type="Google" id="ProtNLM"/>
    </source>
</evidence>
<sequence>MEPQNPPPKIARLADNATSRTSCREVSPPTGLGLSLELGHHRSSNRHGCSKSSGFTFLQMQELEQQALIYNYIEAGLAVPPHLVLPIWKSFAGYLSSVNGACLQQQYFANYGLFKKTGELCNLCGTEAAVITFSNAGNTFAFGNPSIDSILDRYISMTSSSSRASASFSSLFRYRVSTQIYGLFKETGELCNLCGTEAAVITFSNAGNTFAFGNPSIDSVLDRYISMTSSSSRASASFSSLFRYRVSTQICAP</sequence>
<dbReference type="PANTHER" id="PTHR11945:SF779">
    <property type="entry name" value="AGAMOUS-LIKE MADS-BOX PROTEIN AGL61"/>
    <property type="match status" value="1"/>
</dbReference>
<comment type="caution">
    <text evidence="9">The sequence shown here is derived from an EMBL/GenBank/DDBJ whole genome shotgun (WGS) entry which is preliminary data.</text>
</comment>
<dbReference type="Pfam" id="PF00319">
    <property type="entry name" value="SRF-TF"/>
    <property type="match status" value="2"/>
</dbReference>
<dbReference type="SUPFAM" id="SSF55455">
    <property type="entry name" value="SRF-like"/>
    <property type="match status" value="2"/>
</dbReference>
<evidence type="ECO:0000256" key="3">
    <source>
        <dbReference type="ARBA" id="ARBA00023125"/>
    </source>
</evidence>
<keyword evidence="2" id="KW-0805">Transcription regulation</keyword>
<evidence type="ECO:0000256" key="6">
    <source>
        <dbReference type="SAM" id="MobiDB-lite"/>
    </source>
</evidence>
<protein>
    <recommendedName>
        <fullName evidence="11">MADS-box domain-containing protein</fullName>
    </recommendedName>
</protein>
<dbReference type="AlphaFoldDB" id="A0A4S4E7F1"/>
<keyword evidence="4" id="KW-0804">Transcription</keyword>
<keyword evidence="5" id="KW-0539">Nucleus</keyword>
<name>A0A4S4E7F1_CAMSN</name>
<feature type="domain" description="QLQ" evidence="8">
    <location>
        <begin position="54"/>
        <end position="89"/>
    </location>
</feature>
<accession>A0A4S4E7F1</accession>
<feature type="domain" description="MADS-box" evidence="7">
    <location>
        <begin position="112"/>
        <end position="146"/>
    </location>
</feature>
<dbReference type="GO" id="GO:0005634">
    <property type="term" value="C:nucleus"/>
    <property type="evidence" value="ECO:0007669"/>
    <property type="project" value="UniProtKB-SubCell"/>
</dbReference>
<dbReference type="InterPro" id="IPR002100">
    <property type="entry name" value="TF_MADSbox"/>
</dbReference>
<feature type="region of interest" description="Disordered" evidence="6">
    <location>
        <begin position="1"/>
        <end position="29"/>
    </location>
</feature>
<evidence type="ECO:0000259" key="8">
    <source>
        <dbReference type="PROSITE" id="PS51666"/>
    </source>
</evidence>
<dbReference type="PANTHER" id="PTHR11945">
    <property type="entry name" value="MADS BOX PROTEIN"/>
    <property type="match status" value="1"/>
</dbReference>
<reference evidence="9 10" key="1">
    <citation type="journal article" date="2018" name="Proc. Natl. Acad. Sci. U.S.A.">
        <title>Draft genome sequence of Camellia sinensis var. sinensis provides insights into the evolution of the tea genome and tea quality.</title>
        <authorList>
            <person name="Wei C."/>
            <person name="Yang H."/>
            <person name="Wang S."/>
            <person name="Zhao J."/>
            <person name="Liu C."/>
            <person name="Gao L."/>
            <person name="Xia E."/>
            <person name="Lu Y."/>
            <person name="Tai Y."/>
            <person name="She G."/>
            <person name="Sun J."/>
            <person name="Cao H."/>
            <person name="Tong W."/>
            <person name="Gao Q."/>
            <person name="Li Y."/>
            <person name="Deng W."/>
            <person name="Jiang X."/>
            <person name="Wang W."/>
            <person name="Chen Q."/>
            <person name="Zhang S."/>
            <person name="Li H."/>
            <person name="Wu J."/>
            <person name="Wang P."/>
            <person name="Li P."/>
            <person name="Shi C."/>
            <person name="Zheng F."/>
            <person name="Jian J."/>
            <person name="Huang B."/>
            <person name="Shan D."/>
            <person name="Shi M."/>
            <person name="Fang C."/>
            <person name="Yue Y."/>
            <person name="Li F."/>
            <person name="Li D."/>
            <person name="Wei S."/>
            <person name="Han B."/>
            <person name="Jiang C."/>
            <person name="Yin Y."/>
            <person name="Xia T."/>
            <person name="Zhang Z."/>
            <person name="Bennetzen J.L."/>
            <person name="Zhao S."/>
            <person name="Wan X."/>
        </authorList>
    </citation>
    <scope>NUCLEOTIDE SEQUENCE [LARGE SCALE GENOMIC DNA]</scope>
    <source>
        <strain evidence="10">cv. Shuchazao</strain>
        <tissue evidence="9">Leaf</tissue>
    </source>
</reference>
<dbReference type="Proteomes" id="UP000306102">
    <property type="component" value="Unassembled WGS sequence"/>
</dbReference>
<evidence type="ECO:0000259" key="7">
    <source>
        <dbReference type="PROSITE" id="PS50066"/>
    </source>
</evidence>
<dbReference type="GO" id="GO:0000981">
    <property type="term" value="F:DNA-binding transcription factor activity, RNA polymerase II-specific"/>
    <property type="evidence" value="ECO:0007669"/>
    <property type="project" value="TreeGrafter"/>
</dbReference>
<keyword evidence="10" id="KW-1185">Reference proteome</keyword>
<evidence type="ECO:0000256" key="5">
    <source>
        <dbReference type="ARBA" id="ARBA00023242"/>
    </source>
</evidence>
<feature type="domain" description="MADS-box" evidence="7">
    <location>
        <begin position="182"/>
        <end position="216"/>
    </location>
</feature>
<dbReference type="Gene3D" id="3.40.1810.10">
    <property type="entry name" value="Transcription factor, MADS-box"/>
    <property type="match status" value="2"/>
</dbReference>
<dbReference type="PROSITE" id="PS51666">
    <property type="entry name" value="QLQ"/>
    <property type="match status" value="1"/>
</dbReference>
<dbReference type="SMART" id="SM00951">
    <property type="entry name" value="QLQ"/>
    <property type="match status" value="1"/>
</dbReference>
<dbReference type="GO" id="GO:0046983">
    <property type="term" value="F:protein dimerization activity"/>
    <property type="evidence" value="ECO:0007669"/>
    <property type="project" value="InterPro"/>
</dbReference>
<dbReference type="GO" id="GO:0000978">
    <property type="term" value="F:RNA polymerase II cis-regulatory region sequence-specific DNA binding"/>
    <property type="evidence" value="ECO:0007669"/>
    <property type="project" value="TreeGrafter"/>
</dbReference>
<dbReference type="EMBL" id="SDRB02007208">
    <property type="protein sequence ID" value="THG11534.1"/>
    <property type="molecule type" value="Genomic_DNA"/>
</dbReference>
<dbReference type="GO" id="GO:0048731">
    <property type="term" value="P:system development"/>
    <property type="evidence" value="ECO:0007669"/>
    <property type="project" value="UniProtKB-ARBA"/>
</dbReference>
<evidence type="ECO:0000256" key="4">
    <source>
        <dbReference type="ARBA" id="ARBA00023163"/>
    </source>
</evidence>
<dbReference type="InterPro" id="IPR014978">
    <property type="entry name" value="Gln-Leu-Gln_QLQ"/>
</dbReference>
<keyword evidence="3" id="KW-0238">DNA-binding</keyword>
<evidence type="ECO:0000313" key="9">
    <source>
        <dbReference type="EMBL" id="THG11534.1"/>
    </source>
</evidence>
<evidence type="ECO:0000256" key="2">
    <source>
        <dbReference type="ARBA" id="ARBA00023015"/>
    </source>
</evidence>
<dbReference type="InterPro" id="IPR036879">
    <property type="entry name" value="TF_MADSbox_sf"/>
</dbReference>
<organism evidence="9 10">
    <name type="scientific">Camellia sinensis var. sinensis</name>
    <name type="common">China tea</name>
    <dbReference type="NCBI Taxonomy" id="542762"/>
    <lineage>
        <taxon>Eukaryota</taxon>
        <taxon>Viridiplantae</taxon>
        <taxon>Streptophyta</taxon>
        <taxon>Embryophyta</taxon>
        <taxon>Tracheophyta</taxon>
        <taxon>Spermatophyta</taxon>
        <taxon>Magnoliopsida</taxon>
        <taxon>eudicotyledons</taxon>
        <taxon>Gunneridae</taxon>
        <taxon>Pentapetalae</taxon>
        <taxon>asterids</taxon>
        <taxon>Ericales</taxon>
        <taxon>Theaceae</taxon>
        <taxon>Camellia</taxon>
    </lineage>
</organism>
<evidence type="ECO:0000313" key="10">
    <source>
        <dbReference type="Proteomes" id="UP000306102"/>
    </source>
</evidence>
<dbReference type="GO" id="GO:0005524">
    <property type="term" value="F:ATP binding"/>
    <property type="evidence" value="ECO:0007669"/>
    <property type="project" value="InterPro"/>
</dbReference>